<gene>
    <name evidence="15" type="ORF">SteCoe_6642</name>
</gene>
<dbReference type="InterPro" id="IPR036961">
    <property type="entry name" value="Kinesin_motor_dom_sf"/>
</dbReference>
<evidence type="ECO:0000313" key="15">
    <source>
        <dbReference type="EMBL" id="OMJ90883.1"/>
    </source>
</evidence>
<evidence type="ECO:0000256" key="11">
    <source>
        <dbReference type="RuleBase" id="RU000394"/>
    </source>
</evidence>
<dbReference type="PROSITE" id="PS50067">
    <property type="entry name" value="KINESIN_MOTOR_2"/>
    <property type="match status" value="1"/>
</dbReference>
<keyword evidence="2" id="KW-0963">Cytoplasm</keyword>
<evidence type="ECO:0000313" key="16">
    <source>
        <dbReference type="Proteomes" id="UP000187209"/>
    </source>
</evidence>
<feature type="compositionally biased region" description="Polar residues" evidence="13">
    <location>
        <begin position="878"/>
        <end position="897"/>
    </location>
</feature>
<reference evidence="15 16" key="1">
    <citation type="submission" date="2016-11" db="EMBL/GenBank/DDBJ databases">
        <title>The macronuclear genome of Stentor coeruleus: a giant cell with tiny introns.</title>
        <authorList>
            <person name="Slabodnick M."/>
            <person name="Ruby J.G."/>
            <person name="Reiff S.B."/>
            <person name="Swart E.C."/>
            <person name="Gosai S."/>
            <person name="Prabakaran S."/>
            <person name="Witkowska E."/>
            <person name="Larue G.E."/>
            <person name="Fisher S."/>
            <person name="Freeman R.M."/>
            <person name="Gunawardena J."/>
            <person name="Chu W."/>
            <person name="Stover N.A."/>
            <person name="Gregory B.D."/>
            <person name="Nowacki M."/>
            <person name="Derisi J."/>
            <person name="Roy S.W."/>
            <person name="Marshall W.F."/>
            <person name="Sood P."/>
        </authorList>
    </citation>
    <scope>NUCLEOTIDE SEQUENCE [LARGE SCALE GENOMIC DNA]</scope>
    <source>
        <strain evidence="15">WM001</strain>
    </source>
</reference>
<dbReference type="Gene3D" id="3.40.850.10">
    <property type="entry name" value="Kinesin motor domain"/>
    <property type="match status" value="1"/>
</dbReference>
<dbReference type="InterPro" id="IPR027417">
    <property type="entry name" value="P-loop_NTPase"/>
</dbReference>
<keyword evidence="4 10" id="KW-0547">Nucleotide-binding</keyword>
<evidence type="ECO:0000256" key="1">
    <source>
        <dbReference type="ARBA" id="ARBA00004245"/>
    </source>
</evidence>
<keyword evidence="5 10" id="KW-0067">ATP-binding</keyword>
<keyword evidence="6 12" id="KW-0175">Coiled coil</keyword>
<feature type="binding site" evidence="10">
    <location>
        <begin position="115"/>
        <end position="122"/>
    </location>
    <ligand>
        <name>ATP</name>
        <dbReference type="ChEBI" id="CHEBI:30616"/>
    </ligand>
</feature>
<dbReference type="GO" id="GO:0005874">
    <property type="term" value="C:microtubule"/>
    <property type="evidence" value="ECO:0007669"/>
    <property type="project" value="UniProtKB-KW"/>
</dbReference>
<evidence type="ECO:0000256" key="10">
    <source>
        <dbReference type="PROSITE-ProRule" id="PRU00283"/>
    </source>
</evidence>
<evidence type="ECO:0000256" key="12">
    <source>
        <dbReference type="SAM" id="Coils"/>
    </source>
</evidence>
<dbReference type="InterPro" id="IPR019821">
    <property type="entry name" value="Kinesin_motor_CS"/>
</dbReference>
<dbReference type="GO" id="GO:0003777">
    <property type="term" value="F:microtubule motor activity"/>
    <property type="evidence" value="ECO:0007669"/>
    <property type="project" value="InterPro"/>
</dbReference>
<comment type="subcellular location">
    <subcellularLocation>
        <location evidence="1">Cytoplasm</location>
        <location evidence="1">Cytoskeleton</location>
    </subcellularLocation>
</comment>
<dbReference type="SUPFAM" id="SSF52540">
    <property type="entry name" value="P-loop containing nucleoside triphosphate hydrolases"/>
    <property type="match status" value="1"/>
</dbReference>
<sequence>MSRSLHRSLTKCQTKQPDESPLTPGLCKRNTNIKVIARFRPLIPIEKDFGEETPLKFEFPNETTVLVPQGETYEPYVCDRVFPSSSSQEEVYEFTGFPTVSDILEGYNGTIFAYGQTGSGKTYTMMGSIYDSISRGVIPRTVGQIFRSASFAPLDIEYTLKCSMLEIYKESLRDLLSGNEALKIKECAQRGIYVEGLTEVFVASEEEVFNVLETGEKARTVASTRMNQVSSRSHQLFSLEIRQKFLNDTEKKGVLNLIDLAGSEKIKDTGVSGTNLDEAKKINLSLSALGNVIHALTSMSEHIPYRDSKLTRLLQESLGGNYKTSLIITCSPSVRNLEETIKTLKFAQRAKKIRTNAKMNIKSNSECYLKIIEDLKKKLIDARAQIKSFQSLEVSPLNNSPKRRSIEISKNYSDRQIFITENRASLPIIQNPFIGTLNLKTSKMEICDIEGKNHEEKNKNEDYAEVINEMKEDNKELRSKIKTMREKLLKSEEKAHEYYEMYHKLLLEHHKQQDDRNMYIKENAHLRNQMAIMSRYVAKLERKLAVKNDRMPGACEFEVQDNGWAKGLLVTTEESDDELTGEVSEKFINLPIDYNLVNQIGEYSNYLRGKLQDPSKVDIKHTLLNMKNQVLQAEIINNDLSLTLHSLLCKNSLLKEKLKVKRYENKLQSNRIDILEDILNYLHRSYSKIVKYYHRLEKEFIQGEFSSTAKFVRPIFKRSITNLSCHMTKSMTEAELEKHKNEAKEEKVDSWDAEAQIYIHRNYNKELKIGIEVARTESKKYKDVLGTITDQLKQSHDNHQRKIKAIMLEYKNNCQEELKRKQEEISKLHEVIGHWIHQYMALQETIGIPSSRGMSMHRRSLSSKYTEMLKKLCEKTKSTTQGKLHPSIQSLISNTGDRSPPVLEE</sequence>
<keyword evidence="8" id="KW-0206">Cytoskeleton</keyword>
<evidence type="ECO:0000256" key="7">
    <source>
        <dbReference type="ARBA" id="ARBA00023175"/>
    </source>
</evidence>
<evidence type="ECO:0000256" key="4">
    <source>
        <dbReference type="ARBA" id="ARBA00022741"/>
    </source>
</evidence>
<keyword evidence="7 10" id="KW-0505">Motor protein</keyword>
<dbReference type="FunFam" id="3.40.850.10:FF:000019">
    <property type="entry name" value="Kinesin-like protein KIN-5D"/>
    <property type="match status" value="1"/>
</dbReference>
<dbReference type="EMBL" id="MPUH01000093">
    <property type="protein sequence ID" value="OMJ90883.1"/>
    <property type="molecule type" value="Genomic_DNA"/>
</dbReference>
<evidence type="ECO:0000256" key="13">
    <source>
        <dbReference type="SAM" id="MobiDB-lite"/>
    </source>
</evidence>
<dbReference type="GO" id="GO:0008017">
    <property type="term" value="F:microtubule binding"/>
    <property type="evidence" value="ECO:0007669"/>
    <property type="project" value="InterPro"/>
</dbReference>
<evidence type="ECO:0000256" key="2">
    <source>
        <dbReference type="ARBA" id="ARBA00022490"/>
    </source>
</evidence>
<evidence type="ECO:0000256" key="3">
    <source>
        <dbReference type="ARBA" id="ARBA00022701"/>
    </source>
</evidence>
<feature type="region of interest" description="Disordered" evidence="13">
    <location>
        <begin position="1"/>
        <end position="24"/>
    </location>
</feature>
<name>A0A1R2CPH4_9CILI</name>
<evidence type="ECO:0000256" key="8">
    <source>
        <dbReference type="ARBA" id="ARBA00023212"/>
    </source>
</evidence>
<comment type="similarity">
    <text evidence="9">Belongs to the TRAFAC class myosin-kinesin ATPase superfamily. Kinesin family. KIN-5/BimC subfamily.</text>
</comment>
<keyword evidence="3 11" id="KW-0493">Microtubule</keyword>
<dbReference type="Proteomes" id="UP000187209">
    <property type="component" value="Unassembled WGS sequence"/>
</dbReference>
<keyword evidence="16" id="KW-1185">Reference proteome</keyword>
<accession>A0A1R2CPH4</accession>
<evidence type="ECO:0000259" key="14">
    <source>
        <dbReference type="PROSITE" id="PS50067"/>
    </source>
</evidence>
<proteinExistence type="inferred from homology"/>
<feature type="region of interest" description="Disordered" evidence="13">
    <location>
        <begin position="876"/>
        <end position="905"/>
    </location>
</feature>
<dbReference type="PANTHER" id="PTHR47968:SF75">
    <property type="entry name" value="CENTROMERE-ASSOCIATED PROTEIN E"/>
    <property type="match status" value="1"/>
</dbReference>
<dbReference type="GO" id="GO:0007018">
    <property type="term" value="P:microtubule-based movement"/>
    <property type="evidence" value="ECO:0007669"/>
    <property type="project" value="InterPro"/>
</dbReference>
<dbReference type="SMART" id="SM00129">
    <property type="entry name" value="KISc"/>
    <property type="match status" value="1"/>
</dbReference>
<feature type="coiled-coil region" evidence="12">
    <location>
        <begin position="453"/>
        <end position="494"/>
    </location>
</feature>
<dbReference type="OrthoDB" id="313294at2759"/>
<dbReference type="GO" id="GO:0007010">
    <property type="term" value="P:cytoskeleton organization"/>
    <property type="evidence" value="ECO:0007669"/>
    <property type="project" value="UniProtKB-ARBA"/>
</dbReference>
<dbReference type="InterPro" id="IPR001752">
    <property type="entry name" value="Kinesin_motor_dom"/>
</dbReference>
<dbReference type="PROSITE" id="PS00411">
    <property type="entry name" value="KINESIN_MOTOR_1"/>
    <property type="match status" value="1"/>
</dbReference>
<dbReference type="InterPro" id="IPR027640">
    <property type="entry name" value="Kinesin-like_fam"/>
</dbReference>
<evidence type="ECO:0000256" key="6">
    <source>
        <dbReference type="ARBA" id="ARBA00023054"/>
    </source>
</evidence>
<dbReference type="AlphaFoldDB" id="A0A1R2CPH4"/>
<protein>
    <recommendedName>
        <fullName evidence="11">Kinesin-like protein</fullName>
    </recommendedName>
</protein>
<dbReference type="PRINTS" id="PR00380">
    <property type="entry name" value="KINESINHEAVY"/>
</dbReference>
<feature type="domain" description="Kinesin motor" evidence="14">
    <location>
        <begin position="32"/>
        <end position="353"/>
    </location>
</feature>
<evidence type="ECO:0000256" key="5">
    <source>
        <dbReference type="ARBA" id="ARBA00022840"/>
    </source>
</evidence>
<comment type="caution">
    <text evidence="15">The sequence shown here is derived from an EMBL/GenBank/DDBJ whole genome shotgun (WGS) entry which is preliminary data.</text>
</comment>
<dbReference type="GO" id="GO:0005524">
    <property type="term" value="F:ATP binding"/>
    <property type="evidence" value="ECO:0007669"/>
    <property type="project" value="UniProtKB-UniRule"/>
</dbReference>
<dbReference type="Pfam" id="PF00225">
    <property type="entry name" value="Kinesin"/>
    <property type="match status" value="1"/>
</dbReference>
<evidence type="ECO:0000256" key="9">
    <source>
        <dbReference type="ARBA" id="ARBA00034704"/>
    </source>
</evidence>
<dbReference type="PANTHER" id="PTHR47968">
    <property type="entry name" value="CENTROMERE PROTEIN E"/>
    <property type="match status" value="1"/>
</dbReference>
<organism evidence="15 16">
    <name type="scientific">Stentor coeruleus</name>
    <dbReference type="NCBI Taxonomy" id="5963"/>
    <lineage>
        <taxon>Eukaryota</taxon>
        <taxon>Sar</taxon>
        <taxon>Alveolata</taxon>
        <taxon>Ciliophora</taxon>
        <taxon>Postciliodesmatophora</taxon>
        <taxon>Heterotrichea</taxon>
        <taxon>Heterotrichida</taxon>
        <taxon>Stentoridae</taxon>
        <taxon>Stentor</taxon>
    </lineage>
</organism>